<dbReference type="InterPro" id="IPR039532">
    <property type="entry name" value="TetR_C_Firmicutes"/>
</dbReference>
<organism evidence="5 6">
    <name type="scientific">Alicyclobacillus mali</name>
    <name type="common">ex Roth et al. 2021</name>
    <dbReference type="NCBI Taxonomy" id="1123961"/>
    <lineage>
        <taxon>Bacteria</taxon>
        <taxon>Bacillati</taxon>
        <taxon>Bacillota</taxon>
        <taxon>Bacilli</taxon>
        <taxon>Bacillales</taxon>
        <taxon>Alicyclobacillaceae</taxon>
        <taxon>Alicyclobacillus</taxon>
    </lineage>
</organism>
<evidence type="ECO:0000256" key="2">
    <source>
        <dbReference type="PROSITE-ProRule" id="PRU00335"/>
    </source>
</evidence>
<reference evidence="5 6" key="1">
    <citation type="submission" date="2020-11" db="EMBL/GenBank/DDBJ databases">
        <title>Genomic insight of Alicyclobacillus mali FL 18 reveals a new arsenic-resistant strain, with potential in environmental biotechnology.</title>
        <authorList>
            <person name="Fiorentino G."/>
            <person name="Gallo G."/>
            <person name="Aulitto M."/>
        </authorList>
    </citation>
    <scope>NUCLEOTIDE SEQUENCE [LARGE SCALE GENOMIC DNA]</scope>
    <source>
        <strain evidence="5 6">FL 18</strain>
    </source>
</reference>
<dbReference type="SUPFAM" id="SSF46689">
    <property type="entry name" value="Homeodomain-like"/>
    <property type="match status" value="1"/>
</dbReference>
<evidence type="ECO:0000259" key="4">
    <source>
        <dbReference type="PROSITE" id="PS50977"/>
    </source>
</evidence>
<evidence type="ECO:0000313" key="5">
    <source>
        <dbReference type="EMBL" id="MBF8378381.1"/>
    </source>
</evidence>
<dbReference type="PANTHER" id="PTHR43479:SF7">
    <property type="entry name" value="TETR-FAMILY TRANSCRIPTIONAL REGULATOR"/>
    <property type="match status" value="1"/>
</dbReference>
<proteinExistence type="predicted"/>
<evidence type="ECO:0000256" key="1">
    <source>
        <dbReference type="ARBA" id="ARBA00023125"/>
    </source>
</evidence>
<gene>
    <name evidence="5" type="ORF">IW967_10980</name>
</gene>
<feature type="DNA-binding region" description="H-T-H motif" evidence="2">
    <location>
        <begin position="29"/>
        <end position="48"/>
    </location>
</feature>
<sequence>MDRRVLKSRQAIRQAFVALMQEKDFDHITVQDITDRANVSRKTFYLHFLDKYDLLDRVIEDAIREMDEFGQCVCELDWVPATEHCFQYLADRYDFFGTMLTQAGAPYFRRRYVESCMTSFREEIRKVVGRHPLPEEDAILQFVVHAYVGTVEWWLQQGMPHSPRVMADRVGRMLEAVYTQLPSLRQPVQTSEKSPTLLNKLEAGA</sequence>
<keyword evidence="6" id="KW-1185">Reference proteome</keyword>
<evidence type="ECO:0000256" key="3">
    <source>
        <dbReference type="SAM" id="MobiDB-lite"/>
    </source>
</evidence>
<dbReference type="PANTHER" id="PTHR43479">
    <property type="entry name" value="ACREF/ENVCD OPERON REPRESSOR-RELATED"/>
    <property type="match status" value="1"/>
</dbReference>
<dbReference type="InterPro" id="IPR009057">
    <property type="entry name" value="Homeodomain-like_sf"/>
</dbReference>
<feature type="compositionally biased region" description="Polar residues" evidence="3">
    <location>
        <begin position="186"/>
        <end position="197"/>
    </location>
</feature>
<dbReference type="InterPro" id="IPR001647">
    <property type="entry name" value="HTH_TetR"/>
</dbReference>
<dbReference type="Proteomes" id="UP000642910">
    <property type="component" value="Unassembled WGS sequence"/>
</dbReference>
<dbReference type="Pfam" id="PF00440">
    <property type="entry name" value="TetR_N"/>
    <property type="match status" value="1"/>
</dbReference>
<feature type="domain" description="HTH tetR-type" evidence="4">
    <location>
        <begin position="6"/>
        <end position="66"/>
    </location>
</feature>
<keyword evidence="1 2" id="KW-0238">DNA-binding</keyword>
<name>A0ABS0F511_9BACL</name>
<dbReference type="Pfam" id="PF14278">
    <property type="entry name" value="TetR_C_8"/>
    <property type="match status" value="1"/>
</dbReference>
<feature type="region of interest" description="Disordered" evidence="3">
    <location>
        <begin position="186"/>
        <end position="205"/>
    </location>
</feature>
<evidence type="ECO:0000313" key="6">
    <source>
        <dbReference type="Proteomes" id="UP000642910"/>
    </source>
</evidence>
<accession>A0ABS0F511</accession>
<dbReference type="EMBL" id="JADPKZ010000044">
    <property type="protein sequence ID" value="MBF8378381.1"/>
    <property type="molecule type" value="Genomic_DNA"/>
</dbReference>
<dbReference type="PROSITE" id="PS50977">
    <property type="entry name" value="HTH_TETR_2"/>
    <property type="match status" value="1"/>
</dbReference>
<dbReference type="Gene3D" id="1.10.357.10">
    <property type="entry name" value="Tetracycline Repressor, domain 2"/>
    <property type="match status" value="1"/>
</dbReference>
<dbReference type="InterPro" id="IPR050624">
    <property type="entry name" value="HTH-type_Tx_Regulator"/>
</dbReference>
<dbReference type="RefSeq" id="WP_195867873.1">
    <property type="nucleotide sequence ID" value="NZ_JADPKZ010000044.1"/>
</dbReference>
<protein>
    <submittedName>
        <fullName evidence="5">TetR/AcrR family transcriptional regulator</fullName>
    </submittedName>
</protein>
<comment type="caution">
    <text evidence="5">The sequence shown here is derived from an EMBL/GenBank/DDBJ whole genome shotgun (WGS) entry which is preliminary data.</text>
</comment>